<proteinExistence type="predicted"/>
<evidence type="ECO:0000313" key="2">
    <source>
        <dbReference type="EMBL" id="CAK0800327.1"/>
    </source>
</evidence>
<organism evidence="2 3">
    <name type="scientific">Prorocentrum cordatum</name>
    <dbReference type="NCBI Taxonomy" id="2364126"/>
    <lineage>
        <taxon>Eukaryota</taxon>
        <taxon>Sar</taxon>
        <taxon>Alveolata</taxon>
        <taxon>Dinophyceae</taxon>
        <taxon>Prorocentrales</taxon>
        <taxon>Prorocentraceae</taxon>
        <taxon>Prorocentrum</taxon>
    </lineage>
</organism>
<protein>
    <recommendedName>
        <fullName evidence="4">RNA-dependent RNA polymerase</fullName>
    </recommendedName>
</protein>
<reference evidence="2" key="1">
    <citation type="submission" date="2023-10" db="EMBL/GenBank/DDBJ databases">
        <authorList>
            <person name="Chen Y."/>
            <person name="Shah S."/>
            <person name="Dougan E. K."/>
            <person name="Thang M."/>
            <person name="Chan C."/>
        </authorList>
    </citation>
    <scope>NUCLEOTIDE SEQUENCE [LARGE SCALE GENOMIC DNA]</scope>
</reference>
<gene>
    <name evidence="2" type="ORF">PCOR1329_LOCUS8497</name>
</gene>
<dbReference type="Proteomes" id="UP001189429">
    <property type="component" value="Unassembled WGS sequence"/>
</dbReference>
<evidence type="ECO:0000256" key="1">
    <source>
        <dbReference type="SAM" id="MobiDB-lite"/>
    </source>
</evidence>
<evidence type="ECO:0008006" key="4">
    <source>
        <dbReference type="Google" id="ProtNLM"/>
    </source>
</evidence>
<sequence length="699" mass="77635">MPPPPCTAAQALSELGGSRPGYADSDPRRIFQPDFVSLPVVGGLADGEQDQVRYSNFAMQMLGAGLVTMRAERPATAGIFFVAKKDWRLRIILDARAVNDLFEEPARSRLPTPAPWASVEIGVTDDLIQSQMDVDNACYRCKFRLGTFIEPTRSWRPKLGVGATGYVTPHLEVMAMGRSWALYFCQAMATASALRAGVPSEAFLLDRMPAPDITGDKFGAAIYVDNAGVIGASDDVVRDMAKKLYAQLAADGLQCKDLEHGLPEAQFTSMTLDRATGRISVGRRRCWKVRLAIAAILEDGFVSGEVLHRIVGHFTWIWPAVARELRWMMALLPLAYANSKRPWCTQVVATDSEGADVADNGGFGIAVKPFDLSTVREWGRQSERWRFAVEDAVQARRRALASDAEPSAAPRPCEGALPDELPPEFMDIRRESIGPEARASLQAAVEALAQASGDPDASPEFDDGLWARNFGQYFWKVNEVTRLSAMMYDKYLQDFQTWACSSAPPLDASEDSSLAMREYLEDLCFKGHNHEKVIAALEYRVTGIRSAKVIERAKNTLEGFRRLKIWALVLAPEEEAVFTKTKESDVSIMRDSPERVCLYPRLSTWRKRSGRGEAWSFVYRKFSCLFKRVAGAAGLGQANFHPHMMRHGGDSYDALQLIRILKEIMHARVLKSLECLPMPVRDYGLAIEGQLKVLLALQV</sequence>
<accession>A0ABN9Q760</accession>
<evidence type="ECO:0000313" key="3">
    <source>
        <dbReference type="Proteomes" id="UP001189429"/>
    </source>
</evidence>
<feature type="region of interest" description="Disordered" evidence="1">
    <location>
        <begin position="400"/>
        <end position="420"/>
    </location>
</feature>
<name>A0ABN9Q760_9DINO</name>
<comment type="caution">
    <text evidence="2">The sequence shown here is derived from an EMBL/GenBank/DDBJ whole genome shotgun (WGS) entry which is preliminary data.</text>
</comment>
<keyword evidence="3" id="KW-1185">Reference proteome</keyword>
<dbReference type="EMBL" id="CAUYUJ010002336">
    <property type="protein sequence ID" value="CAK0800327.1"/>
    <property type="molecule type" value="Genomic_DNA"/>
</dbReference>